<evidence type="ECO:0000313" key="3">
    <source>
        <dbReference type="EMBL" id="MFB9052460.1"/>
    </source>
</evidence>
<comment type="caution">
    <text evidence="3">The sequence shown here is derived from an EMBL/GenBank/DDBJ whole genome shotgun (WGS) entry which is preliminary data.</text>
</comment>
<evidence type="ECO:0000256" key="1">
    <source>
        <dbReference type="ARBA" id="ARBA00022898"/>
    </source>
</evidence>
<dbReference type="PANTHER" id="PTHR43586">
    <property type="entry name" value="CYSTEINE DESULFURASE"/>
    <property type="match status" value="1"/>
</dbReference>
<dbReference type="PANTHER" id="PTHR43586:SF8">
    <property type="entry name" value="CYSTEINE DESULFURASE 1, CHLOROPLASTIC"/>
    <property type="match status" value="1"/>
</dbReference>
<keyword evidence="1" id="KW-0663">Pyridoxal phosphate</keyword>
<keyword evidence="3" id="KW-0808">Transferase</keyword>
<accession>A0ABV5EZ95</accession>
<keyword evidence="4" id="KW-1185">Reference proteome</keyword>
<dbReference type="EMBL" id="JBHMEZ010000003">
    <property type="protein sequence ID" value="MFB9052460.1"/>
    <property type="molecule type" value="Genomic_DNA"/>
</dbReference>
<dbReference type="InterPro" id="IPR015421">
    <property type="entry name" value="PyrdxlP-dep_Trfase_major"/>
</dbReference>
<organism evidence="3 4">
    <name type="scientific">Formosa undariae</name>
    <dbReference type="NCBI Taxonomy" id="1325436"/>
    <lineage>
        <taxon>Bacteria</taxon>
        <taxon>Pseudomonadati</taxon>
        <taxon>Bacteroidota</taxon>
        <taxon>Flavobacteriia</taxon>
        <taxon>Flavobacteriales</taxon>
        <taxon>Flavobacteriaceae</taxon>
        <taxon>Formosa</taxon>
    </lineage>
</organism>
<keyword evidence="3" id="KW-0032">Aminotransferase</keyword>
<evidence type="ECO:0000313" key="4">
    <source>
        <dbReference type="Proteomes" id="UP001589605"/>
    </source>
</evidence>
<protein>
    <submittedName>
        <fullName evidence="3">Aminotransferase class V-fold PLP-dependent enzyme</fullName>
    </submittedName>
</protein>
<dbReference type="Proteomes" id="UP001589605">
    <property type="component" value="Unassembled WGS sequence"/>
</dbReference>
<evidence type="ECO:0000259" key="2">
    <source>
        <dbReference type="Pfam" id="PF00266"/>
    </source>
</evidence>
<dbReference type="Pfam" id="PF00266">
    <property type="entry name" value="Aminotran_5"/>
    <property type="match status" value="1"/>
</dbReference>
<sequence length="502" mass="56921">MSEATTVEVNNTVDSNLETYFKSFKEGVIGDDFVFKSRLGEQQLLYADWIASGRLYAPIEKIMQEQIGPMVANTHSFSSETGKASTYAYKHARAIIKQHVNANQDDVLVTSNTGMTGVLSHLQRVMGLRFPDAKLKKTQIAENDRPVVFISHMEHHSNHVPWHETIADVVILKCNDQKLICPETLEAALIQYKDRKTKIGSFTACSNVTGIITPYYDLAKIMHKHGGFCFIDFAASAPYVDIDMHPVDEDARLDAIFFSPHKFLGGPGTCGVLVFNKALYKANCPDVPGGGNVQWTNPWGEYAYFQDIEVREDGGTPGFLQVMRTALSMRLKDKMRTENIEAREEELLAYCFDKLNEIPNLFILGSTEVKRIGCVSFGIQDVHYNLIVRLLNDRFGIQVRGGWSCASTYGHYLFDYDENRSLEMVDDLNSKNLTNKPGWVRLSLHPITSNKELEFICDAIKQVAENHEEWSKDYVYNKMNNEFEDGSKDTEIIQKVQDWFAI</sequence>
<name>A0ABV5EZ95_9FLAO</name>
<proteinExistence type="predicted"/>
<dbReference type="Gene3D" id="3.40.640.10">
    <property type="entry name" value="Type I PLP-dependent aspartate aminotransferase-like (Major domain)"/>
    <property type="match status" value="1"/>
</dbReference>
<reference evidence="3 4" key="1">
    <citation type="submission" date="2024-09" db="EMBL/GenBank/DDBJ databases">
        <authorList>
            <person name="Sun Q."/>
            <person name="Mori K."/>
        </authorList>
    </citation>
    <scope>NUCLEOTIDE SEQUENCE [LARGE SCALE GENOMIC DNA]</scope>
    <source>
        <strain evidence="3 4">CECT 8286</strain>
    </source>
</reference>
<feature type="domain" description="Aminotransferase class V" evidence="2">
    <location>
        <begin position="48"/>
        <end position="453"/>
    </location>
</feature>
<dbReference type="RefSeq" id="WP_382381645.1">
    <property type="nucleotide sequence ID" value="NZ_JBHMEZ010000003.1"/>
</dbReference>
<dbReference type="Gene3D" id="3.90.1150.10">
    <property type="entry name" value="Aspartate Aminotransferase, domain 1"/>
    <property type="match status" value="1"/>
</dbReference>
<dbReference type="InterPro" id="IPR015422">
    <property type="entry name" value="PyrdxlP-dep_Trfase_small"/>
</dbReference>
<dbReference type="InterPro" id="IPR000192">
    <property type="entry name" value="Aminotrans_V_dom"/>
</dbReference>
<dbReference type="GO" id="GO:0008483">
    <property type="term" value="F:transaminase activity"/>
    <property type="evidence" value="ECO:0007669"/>
    <property type="project" value="UniProtKB-KW"/>
</dbReference>
<dbReference type="SUPFAM" id="SSF53383">
    <property type="entry name" value="PLP-dependent transferases"/>
    <property type="match status" value="1"/>
</dbReference>
<gene>
    <name evidence="3" type="ORF">ACFFVB_05150</name>
</gene>
<dbReference type="InterPro" id="IPR015424">
    <property type="entry name" value="PyrdxlP-dep_Trfase"/>
</dbReference>